<dbReference type="AlphaFoldDB" id="A0AA38NX82"/>
<dbReference type="Proteomes" id="UP001163846">
    <property type="component" value="Unassembled WGS sequence"/>
</dbReference>
<gene>
    <name evidence="2" type="ORF">F5878DRAFT_669845</name>
</gene>
<organism evidence="2 3">
    <name type="scientific">Lentinula raphanica</name>
    <dbReference type="NCBI Taxonomy" id="153919"/>
    <lineage>
        <taxon>Eukaryota</taxon>
        <taxon>Fungi</taxon>
        <taxon>Dikarya</taxon>
        <taxon>Basidiomycota</taxon>
        <taxon>Agaricomycotina</taxon>
        <taxon>Agaricomycetes</taxon>
        <taxon>Agaricomycetidae</taxon>
        <taxon>Agaricales</taxon>
        <taxon>Marasmiineae</taxon>
        <taxon>Omphalotaceae</taxon>
        <taxon>Lentinula</taxon>
    </lineage>
</organism>
<keyword evidence="3" id="KW-1185">Reference proteome</keyword>
<protein>
    <submittedName>
        <fullName evidence="2">Uncharacterized protein</fullName>
    </submittedName>
</protein>
<dbReference type="EMBL" id="MU807004">
    <property type="protein sequence ID" value="KAJ3832310.1"/>
    <property type="molecule type" value="Genomic_DNA"/>
</dbReference>
<evidence type="ECO:0000313" key="2">
    <source>
        <dbReference type="EMBL" id="KAJ3832310.1"/>
    </source>
</evidence>
<name>A0AA38NX82_9AGAR</name>
<feature type="compositionally biased region" description="Basic and acidic residues" evidence="1">
    <location>
        <begin position="12"/>
        <end position="26"/>
    </location>
</feature>
<feature type="compositionally biased region" description="Basic residues" evidence="1">
    <location>
        <begin position="1"/>
        <end position="11"/>
    </location>
</feature>
<sequence>MSMRPMGRRRRDKDERMNEGRINDPKRSQMPAYFIFLSDFWKEKSVPPDTTHSEEDWYSLISEIVPPPSPPSPPPALPAIILRSGTLEEHEAISKWKLVKKHQLTVRSPASLLYIRLLAAELEPVPPPLYQTASYQTTMPSVANLESDTMVSEGHLNSQSNVLELLQAILHESQKKHEETRLYESKMLEVMQAILQEGHQKHKATEMPTLGEIHDEEQAEAAISANSQIPAAPIVIHKGSPAPQLLGQKQCIQANPATATYDYHLKYSEDERYHEHDAEARV</sequence>
<proteinExistence type="predicted"/>
<evidence type="ECO:0000313" key="3">
    <source>
        <dbReference type="Proteomes" id="UP001163846"/>
    </source>
</evidence>
<evidence type="ECO:0000256" key="1">
    <source>
        <dbReference type="SAM" id="MobiDB-lite"/>
    </source>
</evidence>
<feature type="region of interest" description="Disordered" evidence="1">
    <location>
        <begin position="1"/>
        <end position="26"/>
    </location>
</feature>
<accession>A0AA38NX82</accession>
<reference evidence="2" key="1">
    <citation type="submission" date="2022-08" db="EMBL/GenBank/DDBJ databases">
        <authorList>
            <consortium name="DOE Joint Genome Institute"/>
            <person name="Min B."/>
            <person name="Riley R."/>
            <person name="Sierra-Patev S."/>
            <person name="Naranjo-Ortiz M."/>
            <person name="Looney B."/>
            <person name="Konkel Z."/>
            <person name="Slot J.C."/>
            <person name="Sakamoto Y."/>
            <person name="Steenwyk J.L."/>
            <person name="Rokas A."/>
            <person name="Carro J."/>
            <person name="Camarero S."/>
            <person name="Ferreira P."/>
            <person name="Molpeceres G."/>
            <person name="Ruiz-Duenas F.J."/>
            <person name="Serrano A."/>
            <person name="Henrissat B."/>
            <person name="Drula E."/>
            <person name="Hughes K.W."/>
            <person name="Mata J.L."/>
            <person name="Ishikawa N.K."/>
            <person name="Vargas-Isla R."/>
            <person name="Ushijima S."/>
            <person name="Smith C.A."/>
            <person name="Ahrendt S."/>
            <person name="Andreopoulos W."/>
            <person name="He G."/>
            <person name="Labutti K."/>
            <person name="Lipzen A."/>
            <person name="Ng V."/>
            <person name="Sandor L."/>
            <person name="Barry K."/>
            <person name="Martinez A.T."/>
            <person name="Xiao Y."/>
            <person name="Gibbons J.G."/>
            <person name="Terashima K."/>
            <person name="Hibbett D.S."/>
            <person name="Grigoriev I.V."/>
        </authorList>
    </citation>
    <scope>NUCLEOTIDE SEQUENCE</scope>
    <source>
        <strain evidence="2">TFB9207</strain>
    </source>
</reference>
<comment type="caution">
    <text evidence="2">The sequence shown here is derived from an EMBL/GenBank/DDBJ whole genome shotgun (WGS) entry which is preliminary data.</text>
</comment>